<keyword evidence="2" id="KW-0812">Transmembrane</keyword>
<protein>
    <submittedName>
        <fullName evidence="3">Uncharacterized protein</fullName>
    </submittedName>
</protein>
<proteinExistence type="predicted"/>
<evidence type="ECO:0000256" key="2">
    <source>
        <dbReference type="SAM" id="Phobius"/>
    </source>
</evidence>
<reference evidence="3 4" key="1">
    <citation type="journal article" date="2020" name="Biotechnol. Biofuels">
        <title>New insights from the biogas microbiome by comprehensive genome-resolved metagenomics of nearly 1600 species originating from multiple anaerobic digesters.</title>
        <authorList>
            <person name="Campanaro S."/>
            <person name="Treu L."/>
            <person name="Rodriguez-R L.M."/>
            <person name="Kovalovszki A."/>
            <person name="Ziels R.M."/>
            <person name="Maus I."/>
            <person name="Zhu X."/>
            <person name="Kougias P.G."/>
            <person name="Basile A."/>
            <person name="Luo G."/>
            <person name="Schluter A."/>
            <person name="Konstantinidis K.T."/>
            <person name="Angelidaki I."/>
        </authorList>
    </citation>
    <scope>NUCLEOTIDE SEQUENCE [LARGE SCALE GENOMIC DNA]</scope>
    <source>
        <strain evidence="3">AS19jrsBPTG_9</strain>
    </source>
</reference>
<dbReference type="AlphaFoldDB" id="A0A847VCN5"/>
<name>A0A847VCN5_9BACT</name>
<keyword evidence="2" id="KW-0472">Membrane</keyword>
<feature type="compositionally biased region" description="Basic and acidic residues" evidence="1">
    <location>
        <begin position="1"/>
        <end position="12"/>
    </location>
</feature>
<evidence type="ECO:0000313" key="4">
    <source>
        <dbReference type="Proteomes" id="UP000564033"/>
    </source>
</evidence>
<evidence type="ECO:0000256" key="1">
    <source>
        <dbReference type="SAM" id="MobiDB-lite"/>
    </source>
</evidence>
<accession>A0A847VCN5</accession>
<gene>
    <name evidence="3" type="ORF">GX888_00365</name>
</gene>
<feature type="region of interest" description="Disordered" evidence="1">
    <location>
        <begin position="1"/>
        <end position="23"/>
    </location>
</feature>
<evidence type="ECO:0000313" key="3">
    <source>
        <dbReference type="EMBL" id="NLZ24192.1"/>
    </source>
</evidence>
<sequence length="236" mass="25630">MGEIEKDLKEESTSSEVSTEQKSSKSKKGKGCIIILLVLLTLVLLLVGAIYLGYRKITKAMEPVDLEVEYTEQDYKDIMKELGVDIDGSLLCVDCTTPSFSDPNEVEATITNAQASAAFEYINQHMSVAQVSGTQIKMGEGEAELSTTLTFRERTLPIYMVGTLSKRTENSLNGEISVLKVGAFNIPAPTIPYIKDALLSVANKKLSSAGDTLRIDSINITPKGVDFKGLLPTKAE</sequence>
<comment type="caution">
    <text evidence="3">The sequence shown here is derived from an EMBL/GenBank/DDBJ whole genome shotgun (WGS) entry which is preliminary data.</text>
</comment>
<organism evidence="3 4">
    <name type="scientific">Candidatus Dojkabacteria bacterium</name>
    <dbReference type="NCBI Taxonomy" id="2099670"/>
    <lineage>
        <taxon>Bacteria</taxon>
        <taxon>Candidatus Dojkabacteria</taxon>
    </lineage>
</organism>
<dbReference type="Proteomes" id="UP000564033">
    <property type="component" value="Unassembled WGS sequence"/>
</dbReference>
<feature type="transmembrane region" description="Helical" evidence="2">
    <location>
        <begin position="32"/>
        <end position="54"/>
    </location>
</feature>
<dbReference type="EMBL" id="JAAZIL010000010">
    <property type="protein sequence ID" value="NLZ24192.1"/>
    <property type="molecule type" value="Genomic_DNA"/>
</dbReference>
<keyword evidence="2" id="KW-1133">Transmembrane helix</keyword>